<organism evidence="4 5">
    <name type="scientific">Aquipuribacter hungaricus</name>
    <dbReference type="NCBI Taxonomy" id="545624"/>
    <lineage>
        <taxon>Bacteria</taxon>
        <taxon>Bacillati</taxon>
        <taxon>Actinomycetota</taxon>
        <taxon>Actinomycetes</taxon>
        <taxon>Micrococcales</taxon>
        <taxon>Intrasporangiaceae</taxon>
        <taxon>Aquipuribacter</taxon>
    </lineage>
</organism>
<reference evidence="5" key="1">
    <citation type="journal article" date="2019" name="Int. J. Syst. Evol. Microbiol.">
        <title>The Global Catalogue of Microorganisms (GCM) 10K type strain sequencing project: providing services to taxonomists for standard genome sequencing and annotation.</title>
        <authorList>
            <consortium name="The Broad Institute Genomics Platform"/>
            <consortium name="The Broad Institute Genome Sequencing Center for Infectious Disease"/>
            <person name="Wu L."/>
            <person name="Ma J."/>
        </authorList>
    </citation>
    <scope>NUCLEOTIDE SEQUENCE [LARGE SCALE GENOMIC DNA]</scope>
    <source>
        <strain evidence="5">NCAIM B.02333</strain>
    </source>
</reference>
<dbReference type="SMART" id="SM00278">
    <property type="entry name" value="HhH1"/>
    <property type="match status" value="2"/>
</dbReference>
<feature type="transmembrane region" description="Helical" evidence="2">
    <location>
        <begin position="12"/>
        <end position="34"/>
    </location>
</feature>
<dbReference type="EMBL" id="JBHRWW010000003">
    <property type="protein sequence ID" value="MFC3687863.1"/>
    <property type="molecule type" value="Genomic_DNA"/>
</dbReference>
<dbReference type="PANTHER" id="PTHR21180">
    <property type="entry name" value="ENDONUCLEASE/EXONUCLEASE/PHOSPHATASE FAMILY DOMAIN-CONTAINING PROTEIN 1"/>
    <property type="match status" value="1"/>
</dbReference>
<dbReference type="RefSeq" id="WP_340292611.1">
    <property type="nucleotide sequence ID" value="NZ_JBBEOI010000078.1"/>
</dbReference>
<dbReference type="InterPro" id="IPR019554">
    <property type="entry name" value="Soluble_ligand-bd"/>
</dbReference>
<dbReference type="InterPro" id="IPR003583">
    <property type="entry name" value="Hlx-hairpin-Hlx_DNA-bd_motif"/>
</dbReference>
<keyword evidence="2" id="KW-1133">Transmembrane helix</keyword>
<dbReference type="Proteomes" id="UP001595685">
    <property type="component" value="Unassembled WGS sequence"/>
</dbReference>
<feature type="compositionally biased region" description="Gly residues" evidence="1">
    <location>
        <begin position="192"/>
        <end position="222"/>
    </location>
</feature>
<dbReference type="SUPFAM" id="SSF47781">
    <property type="entry name" value="RuvA domain 2-like"/>
    <property type="match status" value="1"/>
</dbReference>
<gene>
    <name evidence="4" type="ORF">ACFOLH_05855</name>
</gene>
<dbReference type="InterPro" id="IPR010994">
    <property type="entry name" value="RuvA_2-like"/>
</dbReference>
<evidence type="ECO:0000256" key="2">
    <source>
        <dbReference type="SAM" id="Phobius"/>
    </source>
</evidence>
<comment type="caution">
    <text evidence="4">The sequence shown here is derived from an EMBL/GenBank/DDBJ whole genome shotgun (WGS) entry which is preliminary data.</text>
</comment>
<sequence>MPAGRWAGWRLGGVPGGAAVVLAAVAVATGVLLLGGGAGDEVLVGPASVTAPAVAGQADDGEGGAAGADAVEAVPVAGSVSSGGGGGPVAGPSGEPGLVYDAGGANAGGTAGGAPAAGASVAQAGPLVVHVDGAVEQPGVVTVPAGSRVADAVAAAGGVTAEADTRLVNLARPLADGELVVVPLPGEAAQPGTGGAPGPGTGSGAAGSGGGDSGGAGPGGAGGPAAGGLLDVNTADAAALDALPGIGPVLAARIVEHRDAVGPFASVDDLGSVSGIGPAVLADIADLVTV</sequence>
<protein>
    <submittedName>
        <fullName evidence="4">ComEA family DNA-binding protein</fullName>
    </submittedName>
</protein>
<dbReference type="Gene3D" id="3.10.560.10">
    <property type="entry name" value="Outer membrane lipoprotein wza domain like"/>
    <property type="match status" value="1"/>
</dbReference>
<evidence type="ECO:0000313" key="5">
    <source>
        <dbReference type="Proteomes" id="UP001595685"/>
    </source>
</evidence>
<evidence type="ECO:0000313" key="4">
    <source>
        <dbReference type="EMBL" id="MFC3687863.1"/>
    </source>
</evidence>
<accession>A0ABV7WF54</accession>
<evidence type="ECO:0000256" key="1">
    <source>
        <dbReference type="SAM" id="MobiDB-lite"/>
    </source>
</evidence>
<dbReference type="Gene3D" id="1.10.150.320">
    <property type="entry name" value="Photosystem II 12 kDa extrinsic protein"/>
    <property type="match status" value="1"/>
</dbReference>
<dbReference type="InterPro" id="IPR051675">
    <property type="entry name" value="Endo/Exo/Phosphatase_dom_1"/>
</dbReference>
<evidence type="ECO:0000259" key="3">
    <source>
        <dbReference type="SMART" id="SM00278"/>
    </source>
</evidence>
<keyword evidence="4" id="KW-0238">DNA-binding</keyword>
<feature type="domain" description="Helix-hairpin-helix DNA-binding motif class 1" evidence="3">
    <location>
        <begin position="268"/>
        <end position="287"/>
    </location>
</feature>
<keyword evidence="2" id="KW-0812">Transmembrane</keyword>
<dbReference type="GO" id="GO:0003677">
    <property type="term" value="F:DNA binding"/>
    <property type="evidence" value="ECO:0007669"/>
    <property type="project" value="UniProtKB-KW"/>
</dbReference>
<proteinExistence type="predicted"/>
<feature type="region of interest" description="Disordered" evidence="1">
    <location>
        <begin position="185"/>
        <end position="222"/>
    </location>
</feature>
<name>A0ABV7WF54_9MICO</name>
<keyword evidence="2" id="KW-0472">Membrane</keyword>
<dbReference type="Pfam" id="PF10531">
    <property type="entry name" value="SLBB"/>
    <property type="match status" value="1"/>
</dbReference>
<feature type="domain" description="Helix-hairpin-helix DNA-binding motif class 1" evidence="3">
    <location>
        <begin position="238"/>
        <end position="257"/>
    </location>
</feature>
<dbReference type="Pfam" id="PF12836">
    <property type="entry name" value="HHH_3"/>
    <property type="match status" value="1"/>
</dbReference>
<keyword evidence="5" id="KW-1185">Reference proteome</keyword>
<dbReference type="PANTHER" id="PTHR21180:SF32">
    <property type="entry name" value="ENDONUCLEASE_EXONUCLEASE_PHOSPHATASE FAMILY DOMAIN-CONTAINING PROTEIN 1"/>
    <property type="match status" value="1"/>
</dbReference>